<dbReference type="Proteomes" id="UP000198510">
    <property type="component" value="Unassembled WGS sequence"/>
</dbReference>
<accession>A0A1G9JBZ1</accession>
<dbReference type="EMBL" id="FNFO01000005">
    <property type="protein sequence ID" value="SDL34703.1"/>
    <property type="molecule type" value="Genomic_DNA"/>
</dbReference>
<dbReference type="STRING" id="1075417.SAMN05421823_105262"/>
<proteinExistence type="predicted"/>
<dbReference type="RefSeq" id="WP_089683397.1">
    <property type="nucleotide sequence ID" value="NZ_FNFO01000005.1"/>
</dbReference>
<reference evidence="1 2" key="1">
    <citation type="submission" date="2016-10" db="EMBL/GenBank/DDBJ databases">
        <authorList>
            <person name="de Groot N.N."/>
        </authorList>
    </citation>
    <scope>NUCLEOTIDE SEQUENCE [LARGE SCALE GENOMIC DNA]</scope>
    <source>
        <strain evidence="1 2">DSM 25186</strain>
    </source>
</reference>
<evidence type="ECO:0000313" key="1">
    <source>
        <dbReference type="EMBL" id="SDL34703.1"/>
    </source>
</evidence>
<sequence>MLTKETSERSDAQNWAKRRLQAESGYFLESIEGCNQNRDDACTHLMERARITVPRALTKPEAAEAIVALEGEAALQRKLRFAARLHLPLHYVLYRNETERVLLLEIRSLDDVQLTESFASYAAFGAWLADIKGWKSTKAYREAQDLPYFDRALRQAGTPWPTNVDCFVSDPQQQPIALIEFQNSGKHPVETHSSNYYYLCGQARTQRDGSVRYHDDIRRWTSQEILRVQSGLRLWVITWSQHTDDFMLKQVKSLAIPYFSHHNGRLDRPKQQAYKRALHAYVNGDKGAELRWQVANHFQTYTLHWEANRMQQTLHAPPLLIGKHTFPWIYYRRRRLVRGDRSQLTPLFQELMAHP</sequence>
<name>A0A1G9JBZ1_9BACT</name>
<dbReference type="AlphaFoldDB" id="A0A1G9JBZ1"/>
<dbReference type="OrthoDB" id="1491622at2"/>
<protein>
    <submittedName>
        <fullName evidence="1">Uncharacterized protein</fullName>
    </submittedName>
</protein>
<keyword evidence="2" id="KW-1185">Reference proteome</keyword>
<evidence type="ECO:0000313" key="2">
    <source>
        <dbReference type="Proteomes" id="UP000198510"/>
    </source>
</evidence>
<organism evidence="1 2">
    <name type="scientific">Catalinimonas alkaloidigena</name>
    <dbReference type="NCBI Taxonomy" id="1075417"/>
    <lineage>
        <taxon>Bacteria</taxon>
        <taxon>Pseudomonadati</taxon>
        <taxon>Bacteroidota</taxon>
        <taxon>Cytophagia</taxon>
        <taxon>Cytophagales</taxon>
        <taxon>Catalimonadaceae</taxon>
        <taxon>Catalinimonas</taxon>
    </lineage>
</organism>
<gene>
    <name evidence="1" type="ORF">SAMN05421823_105262</name>
</gene>